<gene>
    <name evidence="1" type="ORF">BVER_01613c</name>
</gene>
<sequence>MQPSPSPEQSPSKNNNNWTCPFCPLLCDDISLTETANARLEAPHTACPRLARSLAYQVPPDANRTSEIDGRATDLPEALSQAAHILTNARRPLFGGLTTDVAGARALYELAATHGAILNHLHGDALAAATIAMQDRGAFFTTLSEVRSRADLIVVFGCEPSRRYPRFYERALSDSRKVEVVFVGCKQDSAYTGAADSILDRDDPFDTLALWSALAESNRKPQAQELVALTERIGRAHYTAIVYEPAALPVPHAVLAIEALHRIVKAINRTVRAGALALGGDDGALTVNQSVTWLSGFPLRTRVAYGMPLDHDAHRYSTQSLIAKKDIDALLWVSSFAPEPLPASLDENVPVVVLGHAGTRLEKRPGPTVFIPVATPGIDDGGHVFRVDSSVVAHLAAARASGLPSVASVVTELIARRRPS</sequence>
<name>A0A0L0MJB8_9BURK</name>
<protein>
    <submittedName>
        <fullName evidence="1">Formylmethanofuran dehydrogenase subunit B</fullName>
        <ecNumber evidence="1">1.2.99.5</ecNumber>
    </submittedName>
</protein>
<keyword evidence="1" id="KW-0560">Oxidoreductase</keyword>
<reference evidence="2" key="1">
    <citation type="submission" date="2015-06" db="EMBL/GenBank/DDBJ databases">
        <title>Comparative genomics of Burkholderia leaf nodule symbionts.</title>
        <authorList>
            <person name="Carlier A."/>
            <person name="Eberl L."/>
            <person name="Pinto-Carbo M."/>
        </authorList>
    </citation>
    <scope>NUCLEOTIDE SEQUENCE [LARGE SCALE GENOMIC DNA]</scope>
    <source>
        <strain evidence="2">UZHbot4</strain>
    </source>
</reference>
<organism evidence="1 2">
    <name type="scientific">Candidatus Burkholderia verschuerenii</name>
    <dbReference type="NCBI Taxonomy" id="242163"/>
    <lineage>
        <taxon>Bacteria</taxon>
        <taxon>Pseudomonadati</taxon>
        <taxon>Pseudomonadota</taxon>
        <taxon>Betaproteobacteria</taxon>
        <taxon>Burkholderiales</taxon>
        <taxon>Burkholderiaceae</taxon>
        <taxon>Burkholderia</taxon>
    </lineage>
</organism>
<dbReference type="GO" id="GO:0016491">
    <property type="term" value="F:oxidoreductase activity"/>
    <property type="evidence" value="ECO:0007669"/>
    <property type="project" value="UniProtKB-KW"/>
</dbReference>
<dbReference type="OrthoDB" id="240576at2"/>
<evidence type="ECO:0000313" key="1">
    <source>
        <dbReference type="EMBL" id="KND62410.1"/>
    </source>
</evidence>
<comment type="caution">
    <text evidence="1">The sequence shown here is derived from an EMBL/GenBank/DDBJ whole genome shotgun (WGS) entry which is preliminary data.</text>
</comment>
<dbReference type="RefSeq" id="WP_050451436.1">
    <property type="nucleotide sequence ID" value="NZ_LFJJ01000001.1"/>
</dbReference>
<dbReference type="PATRIC" id="fig|242163.4.peg.74"/>
<dbReference type="EC" id="1.2.99.5" evidence="1"/>
<accession>A0A0L0MJB8</accession>
<dbReference type="AlphaFoldDB" id="A0A0L0MJB8"/>
<evidence type="ECO:0000313" key="2">
    <source>
        <dbReference type="Proteomes" id="UP000036959"/>
    </source>
</evidence>
<dbReference type="SUPFAM" id="SSF53706">
    <property type="entry name" value="Formate dehydrogenase/DMSO reductase, domains 1-3"/>
    <property type="match status" value="1"/>
</dbReference>
<dbReference type="Gene3D" id="3.40.50.1220">
    <property type="entry name" value="TPP-binding domain"/>
    <property type="match status" value="1"/>
</dbReference>
<proteinExistence type="predicted"/>
<dbReference type="EMBL" id="LFJJ01000001">
    <property type="protein sequence ID" value="KND62410.1"/>
    <property type="molecule type" value="Genomic_DNA"/>
</dbReference>
<dbReference type="Proteomes" id="UP000036959">
    <property type="component" value="Unassembled WGS sequence"/>
</dbReference>
<keyword evidence="2" id="KW-1185">Reference proteome</keyword>